<reference evidence="2" key="1">
    <citation type="journal article" date="2022" name="Int. J. Mol. Sci.">
        <title>Draft Genome of Tanacetum Coccineum: Genomic Comparison of Closely Related Tanacetum-Family Plants.</title>
        <authorList>
            <person name="Yamashiro T."/>
            <person name="Shiraishi A."/>
            <person name="Nakayama K."/>
            <person name="Satake H."/>
        </authorList>
    </citation>
    <scope>NUCLEOTIDE SEQUENCE</scope>
</reference>
<sequence length="138" mass="15569">MSSNTSDYIYPVIVPSDYDIEDAFSSTRTPDYTPASPDYSPASLRNTSPNPPDDLSKYLLASLAILPFHDDPYMKILPPQKRVRFLSSSYTDSSAPPQVFEIGENYHGAPDMSYARHEEQIDVILNHSDELPLERMQP</sequence>
<protein>
    <submittedName>
        <fullName evidence="2">Uncharacterized protein</fullName>
    </submittedName>
</protein>
<accession>A0ABQ5IMY0</accession>
<keyword evidence="3" id="KW-1185">Reference proteome</keyword>
<gene>
    <name evidence="2" type="ORF">Tco_1111767</name>
</gene>
<feature type="region of interest" description="Disordered" evidence="1">
    <location>
        <begin position="24"/>
        <end position="51"/>
    </location>
</feature>
<dbReference type="EMBL" id="BQNB010020963">
    <property type="protein sequence ID" value="GJU01429.1"/>
    <property type="molecule type" value="Genomic_DNA"/>
</dbReference>
<reference evidence="2" key="2">
    <citation type="submission" date="2022-01" db="EMBL/GenBank/DDBJ databases">
        <authorList>
            <person name="Yamashiro T."/>
            <person name="Shiraishi A."/>
            <person name="Satake H."/>
            <person name="Nakayama K."/>
        </authorList>
    </citation>
    <scope>NUCLEOTIDE SEQUENCE</scope>
</reference>
<comment type="caution">
    <text evidence="2">The sequence shown here is derived from an EMBL/GenBank/DDBJ whole genome shotgun (WGS) entry which is preliminary data.</text>
</comment>
<evidence type="ECO:0000313" key="2">
    <source>
        <dbReference type="EMBL" id="GJU01429.1"/>
    </source>
</evidence>
<proteinExistence type="predicted"/>
<evidence type="ECO:0000313" key="3">
    <source>
        <dbReference type="Proteomes" id="UP001151760"/>
    </source>
</evidence>
<evidence type="ECO:0000256" key="1">
    <source>
        <dbReference type="SAM" id="MobiDB-lite"/>
    </source>
</evidence>
<organism evidence="2 3">
    <name type="scientific">Tanacetum coccineum</name>
    <dbReference type="NCBI Taxonomy" id="301880"/>
    <lineage>
        <taxon>Eukaryota</taxon>
        <taxon>Viridiplantae</taxon>
        <taxon>Streptophyta</taxon>
        <taxon>Embryophyta</taxon>
        <taxon>Tracheophyta</taxon>
        <taxon>Spermatophyta</taxon>
        <taxon>Magnoliopsida</taxon>
        <taxon>eudicotyledons</taxon>
        <taxon>Gunneridae</taxon>
        <taxon>Pentapetalae</taxon>
        <taxon>asterids</taxon>
        <taxon>campanulids</taxon>
        <taxon>Asterales</taxon>
        <taxon>Asteraceae</taxon>
        <taxon>Asteroideae</taxon>
        <taxon>Anthemideae</taxon>
        <taxon>Anthemidinae</taxon>
        <taxon>Tanacetum</taxon>
    </lineage>
</organism>
<dbReference type="Proteomes" id="UP001151760">
    <property type="component" value="Unassembled WGS sequence"/>
</dbReference>
<name>A0ABQ5IMY0_9ASTR</name>